<evidence type="ECO:0000313" key="14">
    <source>
        <dbReference type="Proteomes" id="UP000016933"/>
    </source>
</evidence>
<sequence length="407" mass="45165">MLMANAPTVVTNATSDTPRIGNVLDGLKFFVVQRIPRRTGLVKDIETNGGEIVRHESESDYVIADHFRRDAPGGSYSYTFIDSAIKHGRLPDPMDHTTGAPLRGDRQVGSVIPGKYTRTPFTVQDDRDLWEFVEEAKQDGASVKGNELYKQLEKVNPRHTFQAWRDRYIKKLLDKPPPPGFLAPESPSQEPIHDPRGAANGTRRSSSEPITISSAAPSSSRYEASQHGTASFGLEQRPAGVTKRTLESQDILSAETQLPDFSMPEPSLLDDLSNGDEADEMQPQAPAVDTAQAARRSQRTRGNEFDSDDATTDVDSWILSMKARGFSNKAISKALRCTSYRPHIAQSVLFEEKRGNGLPDDTPGIWSKLEDDVLEGGDARKLRRLDEKHGSAECDARMDFLSQWREL</sequence>
<evidence type="ECO:0000256" key="8">
    <source>
        <dbReference type="RuleBase" id="RU367107"/>
    </source>
</evidence>
<dbReference type="GO" id="GO:0031848">
    <property type="term" value="P:protection from non-homologous end joining at telomere"/>
    <property type="evidence" value="ECO:0007669"/>
    <property type="project" value="TreeGrafter"/>
</dbReference>
<dbReference type="InterPro" id="IPR001357">
    <property type="entry name" value="BRCT_dom"/>
</dbReference>
<dbReference type="SUPFAM" id="SSF46689">
    <property type="entry name" value="Homeodomain-like"/>
    <property type="match status" value="1"/>
</dbReference>
<accession>N1Q1Y0</accession>
<feature type="region of interest" description="Disordered" evidence="9">
    <location>
        <begin position="175"/>
        <end position="310"/>
    </location>
</feature>
<dbReference type="HOGENOM" id="CLU_006783_2_0_1"/>
<dbReference type="GO" id="GO:0042162">
    <property type="term" value="F:telomeric DNA binding"/>
    <property type="evidence" value="ECO:0007669"/>
    <property type="project" value="TreeGrafter"/>
</dbReference>
<proteinExistence type="inferred from homology"/>
<evidence type="ECO:0000313" key="13">
    <source>
        <dbReference type="EMBL" id="EME49692.1"/>
    </source>
</evidence>
<dbReference type="PANTHER" id="PTHR16466:SF6">
    <property type="entry name" value="TELOMERIC REPEAT-BINDING FACTOR 2-INTERACTING PROTEIN 1"/>
    <property type="match status" value="1"/>
</dbReference>
<dbReference type="InterPro" id="IPR039595">
    <property type="entry name" value="TE2IP/Rap1"/>
</dbReference>
<feature type="domain" description="TERF2-interacting telomeric protein 1 Myb" evidence="10">
    <location>
        <begin position="121"/>
        <end position="176"/>
    </location>
</feature>
<evidence type="ECO:0000256" key="2">
    <source>
        <dbReference type="ARBA" id="ARBA00022454"/>
    </source>
</evidence>
<dbReference type="Pfam" id="PF08914">
    <property type="entry name" value="Myb_Rap1"/>
    <property type="match status" value="1"/>
</dbReference>
<keyword evidence="3 8" id="KW-0779">Telomere</keyword>
<evidence type="ECO:0000256" key="3">
    <source>
        <dbReference type="ARBA" id="ARBA00022895"/>
    </source>
</evidence>
<name>N1Q1Y0_DOTSN</name>
<evidence type="ECO:0000256" key="9">
    <source>
        <dbReference type="SAM" id="MobiDB-lite"/>
    </source>
</evidence>
<keyword evidence="2 8" id="KW-0158">Chromosome</keyword>
<keyword evidence="6" id="KW-0804">Transcription</keyword>
<evidence type="ECO:0000259" key="12">
    <source>
        <dbReference type="Pfam" id="PF16589"/>
    </source>
</evidence>
<keyword evidence="5" id="KW-0010">Activator</keyword>
<evidence type="ECO:0000256" key="7">
    <source>
        <dbReference type="ARBA" id="ARBA00023242"/>
    </source>
</evidence>
<dbReference type="OrthoDB" id="435460at2759"/>
<dbReference type="Pfam" id="PF16589">
    <property type="entry name" value="BRCT_2"/>
    <property type="match status" value="1"/>
</dbReference>
<organism evidence="13 14">
    <name type="scientific">Dothistroma septosporum (strain NZE10 / CBS 128990)</name>
    <name type="common">Red band needle blight fungus</name>
    <name type="synonym">Mycosphaerella pini</name>
    <dbReference type="NCBI Taxonomy" id="675120"/>
    <lineage>
        <taxon>Eukaryota</taxon>
        <taxon>Fungi</taxon>
        <taxon>Dikarya</taxon>
        <taxon>Ascomycota</taxon>
        <taxon>Pezizomycotina</taxon>
        <taxon>Dothideomycetes</taxon>
        <taxon>Dothideomycetidae</taxon>
        <taxon>Mycosphaerellales</taxon>
        <taxon>Mycosphaerellaceae</taxon>
        <taxon>Dothistroma</taxon>
    </lineage>
</organism>
<dbReference type="Proteomes" id="UP000016933">
    <property type="component" value="Unassembled WGS sequence"/>
</dbReference>
<comment type="similarity">
    <text evidence="1 8">Belongs to the RAP1 family.</text>
</comment>
<dbReference type="GO" id="GO:0070187">
    <property type="term" value="C:shelterin complex"/>
    <property type="evidence" value="ECO:0007669"/>
    <property type="project" value="TreeGrafter"/>
</dbReference>
<dbReference type="STRING" id="675120.N1Q1Y0"/>
<reference evidence="14" key="1">
    <citation type="journal article" date="2012" name="PLoS Genet.">
        <title>The genomes of the fungal plant pathogens Cladosporium fulvum and Dothistroma septosporum reveal adaptation to different hosts and lifestyles but also signatures of common ancestry.</title>
        <authorList>
            <person name="de Wit P.J.G.M."/>
            <person name="van der Burgt A."/>
            <person name="Oekmen B."/>
            <person name="Stergiopoulos I."/>
            <person name="Abd-Elsalam K.A."/>
            <person name="Aerts A.L."/>
            <person name="Bahkali A.H."/>
            <person name="Beenen H.G."/>
            <person name="Chettri P."/>
            <person name="Cox M.P."/>
            <person name="Datema E."/>
            <person name="de Vries R.P."/>
            <person name="Dhillon B."/>
            <person name="Ganley A.R."/>
            <person name="Griffiths S.A."/>
            <person name="Guo Y."/>
            <person name="Hamelin R.C."/>
            <person name="Henrissat B."/>
            <person name="Kabir M.S."/>
            <person name="Jashni M.K."/>
            <person name="Kema G."/>
            <person name="Klaubauf S."/>
            <person name="Lapidus A."/>
            <person name="Levasseur A."/>
            <person name="Lindquist E."/>
            <person name="Mehrabi R."/>
            <person name="Ohm R.A."/>
            <person name="Owen T.J."/>
            <person name="Salamov A."/>
            <person name="Schwelm A."/>
            <person name="Schijlen E."/>
            <person name="Sun H."/>
            <person name="van den Burg H.A."/>
            <person name="van Ham R.C.H.J."/>
            <person name="Zhang S."/>
            <person name="Goodwin S.B."/>
            <person name="Grigoriev I.V."/>
            <person name="Collemare J."/>
            <person name="Bradshaw R.E."/>
        </authorList>
    </citation>
    <scope>NUCLEOTIDE SEQUENCE [LARGE SCALE GENOMIC DNA]</scope>
    <source>
        <strain evidence="14">NZE10 / CBS 128990</strain>
    </source>
</reference>
<dbReference type="PANTHER" id="PTHR16466">
    <property type="entry name" value="TELOMERE REPEAT-BINDING FACTOR 2-INTERACTING PROTEIN 1"/>
    <property type="match status" value="1"/>
</dbReference>
<dbReference type="Gene3D" id="1.10.10.2170">
    <property type="match status" value="1"/>
</dbReference>
<dbReference type="eggNOG" id="ENOG502S85C">
    <property type="taxonomic scope" value="Eukaryota"/>
</dbReference>
<evidence type="ECO:0000256" key="1">
    <source>
        <dbReference type="ARBA" id="ARBA00010467"/>
    </source>
</evidence>
<dbReference type="CDD" id="cd11655">
    <property type="entry name" value="rap1_myb-like"/>
    <property type="match status" value="1"/>
</dbReference>
<comment type="subunit">
    <text evidence="8">Homodimer.</text>
</comment>
<evidence type="ECO:0000256" key="5">
    <source>
        <dbReference type="ARBA" id="ARBA00023159"/>
    </source>
</evidence>
<keyword evidence="14" id="KW-1185">Reference proteome</keyword>
<keyword evidence="4" id="KW-0805">Transcription regulation</keyword>
<feature type="domain" description="TRF2-interacting telomeric protein/Rap1 C-terminal" evidence="11">
    <location>
        <begin position="321"/>
        <end position="401"/>
    </location>
</feature>
<dbReference type="Gene3D" id="1.10.10.60">
    <property type="entry name" value="Homeodomain-like"/>
    <property type="match status" value="1"/>
</dbReference>
<dbReference type="InterPro" id="IPR015010">
    <property type="entry name" value="TERF2IP_Myb"/>
</dbReference>
<dbReference type="Pfam" id="PF11626">
    <property type="entry name" value="Rap1_C"/>
    <property type="match status" value="1"/>
</dbReference>
<evidence type="ECO:0000259" key="10">
    <source>
        <dbReference type="Pfam" id="PF08914"/>
    </source>
</evidence>
<evidence type="ECO:0000256" key="6">
    <source>
        <dbReference type="ARBA" id="ARBA00023163"/>
    </source>
</evidence>
<evidence type="ECO:0000259" key="11">
    <source>
        <dbReference type="Pfam" id="PF11626"/>
    </source>
</evidence>
<dbReference type="GO" id="GO:0010833">
    <property type="term" value="P:telomere maintenance via telomere lengthening"/>
    <property type="evidence" value="ECO:0007669"/>
    <property type="project" value="UniProtKB-UniRule"/>
</dbReference>
<feature type="compositionally biased region" description="Low complexity" evidence="9">
    <location>
        <begin position="202"/>
        <end position="225"/>
    </location>
</feature>
<comment type="function">
    <text evidence="8">Involved in the regulation of telomere length, clustering and has a specific role in telomere position effect (TPE).</text>
</comment>
<dbReference type="InterPro" id="IPR021661">
    <property type="entry name" value="Rap1_C"/>
</dbReference>
<keyword evidence="7 8" id="KW-0539">Nucleus</keyword>
<dbReference type="EMBL" id="KB446535">
    <property type="protein sequence ID" value="EME49692.1"/>
    <property type="molecule type" value="Genomic_DNA"/>
</dbReference>
<dbReference type="InterPro" id="IPR009057">
    <property type="entry name" value="Homeodomain-like_sf"/>
</dbReference>
<reference evidence="13 14" key="2">
    <citation type="journal article" date="2012" name="PLoS Pathog.">
        <title>Diverse lifestyles and strategies of plant pathogenesis encoded in the genomes of eighteen Dothideomycetes fungi.</title>
        <authorList>
            <person name="Ohm R.A."/>
            <person name="Feau N."/>
            <person name="Henrissat B."/>
            <person name="Schoch C.L."/>
            <person name="Horwitz B.A."/>
            <person name="Barry K.W."/>
            <person name="Condon B.J."/>
            <person name="Copeland A.C."/>
            <person name="Dhillon B."/>
            <person name="Glaser F."/>
            <person name="Hesse C.N."/>
            <person name="Kosti I."/>
            <person name="LaButti K."/>
            <person name="Lindquist E.A."/>
            <person name="Lucas S."/>
            <person name="Salamov A.A."/>
            <person name="Bradshaw R.E."/>
            <person name="Ciuffetti L."/>
            <person name="Hamelin R.C."/>
            <person name="Kema G.H.J."/>
            <person name="Lawrence C."/>
            <person name="Scott J.A."/>
            <person name="Spatafora J.W."/>
            <person name="Turgeon B.G."/>
            <person name="de Wit P.J.G.M."/>
            <person name="Zhong S."/>
            <person name="Goodwin S.B."/>
            <person name="Grigoriev I.V."/>
        </authorList>
    </citation>
    <scope>NUCLEOTIDE SEQUENCE [LARGE SCALE GENOMIC DNA]</scope>
    <source>
        <strain evidence="14">NZE10 / CBS 128990</strain>
    </source>
</reference>
<dbReference type="OMA" id="FQGARFW"/>
<comment type="subcellular location">
    <subcellularLocation>
        <location evidence="8">Nucleus</location>
    </subcellularLocation>
    <subcellularLocation>
        <location evidence="8">Chromosome</location>
        <location evidence="8">Telomere</location>
    </subcellularLocation>
</comment>
<feature type="non-terminal residue" evidence="13">
    <location>
        <position position="407"/>
    </location>
</feature>
<evidence type="ECO:0000256" key="4">
    <source>
        <dbReference type="ARBA" id="ARBA00023015"/>
    </source>
</evidence>
<feature type="domain" description="BRCT" evidence="12">
    <location>
        <begin position="23"/>
        <end position="92"/>
    </location>
</feature>
<gene>
    <name evidence="13" type="ORF">DOTSEDRAFT_143910</name>
</gene>
<dbReference type="AlphaFoldDB" id="N1Q1Y0"/>
<dbReference type="InterPro" id="IPR038104">
    <property type="entry name" value="Rap1_C_sf"/>
</dbReference>
<protein>
    <recommendedName>
        <fullName evidence="8">DNA-binding protein RAP1</fullName>
    </recommendedName>
</protein>